<dbReference type="HOGENOM" id="CLU_1238492_0_0_9"/>
<sequence length="223" mass="25936">MTEIRKLDQKMIETEAFALVTIYDDKSCSLEFSNDLSKNSVSRYLSKDFKWIGFFEKKGILSETKKRIYTFCLDTENCPNDKLRLNALCNFFEKRKVDPYYRFGDTENLHTGWVAYARSQCHGMPTAKELGYRLETTKYGNVDALNGIPDGWHETKLTVTQIGKADIPYYKALVGFDESYSHYHPILRNIIPDNFADAERAYIEGIRQKKIDHLKKVNEIDLT</sequence>
<dbReference type="STRING" id="717962.CC1_21720"/>
<protein>
    <submittedName>
        <fullName evidence="1">Uncharacterized protein</fullName>
    </submittedName>
</protein>
<name>D4J950_9FIRM</name>
<dbReference type="Proteomes" id="UP000008798">
    <property type="component" value="Chromosome"/>
</dbReference>
<organism evidence="1 2">
    <name type="scientific">Coprococcus catus GD/7</name>
    <dbReference type="NCBI Taxonomy" id="717962"/>
    <lineage>
        <taxon>Bacteria</taxon>
        <taxon>Bacillati</taxon>
        <taxon>Bacillota</taxon>
        <taxon>Clostridia</taxon>
        <taxon>Lachnospirales</taxon>
        <taxon>Lachnospiraceae</taxon>
        <taxon>Coprococcus</taxon>
    </lineage>
</organism>
<evidence type="ECO:0000313" key="2">
    <source>
        <dbReference type="Proteomes" id="UP000008798"/>
    </source>
</evidence>
<proteinExistence type="predicted"/>
<dbReference type="RefSeq" id="WP_015514439.1">
    <property type="nucleotide sequence ID" value="NC_021009.1"/>
</dbReference>
<gene>
    <name evidence="1" type="ORF">CC1_21720</name>
</gene>
<dbReference type="AlphaFoldDB" id="D4J950"/>
<evidence type="ECO:0000313" key="1">
    <source>
        <dbReference type="EMBL" id="CBK80871.1"/>
    </source>
</evidence>
<dbReference type="EMBL" id="FP929038">
    <property type="protein sequence ID" value="CBK80871.1"/>
    <property type="molecule type" value="Genomic_DNA"/>
</dbReference>
<dbReference type="KEGG" id="cct:CC1_21720"/>
<reference evidence="1 2" key="1">
    <citation type="submission" date="2010-03" db="EMBL/GenBank/DDBJ databases">
        <title>The genome sequence of Coprococcus catus GD/7.</title>
        <authorList>
            <consortium name="metaHIT consortium -- http://www.metahit.eu/"/>
            <person name="Pajon A."/>
            <person name="Turner K."/>
            <person name="Parkhill J."/>
            <person name="Duncan S."/>
            <person name="Flint H."/>
        </authorList>
    </citation>
    <scope>NUCLEOTIDE SEQUENCE [LARGE SCALE GENOMIC DNA]</scope>
    <source>
        <strain evidence="1 2">GD/7</strain>
    </source>
</reference>
<accession>D4J950</accession>
<dbReference type="PATRIC" id="fig|717962.3.peg.2087"/>
<reference evidence="1 2" key="2">
    <citation type="submission" date="2010-03" db="EMBL/GenBank/DDBJ databases">
        <authorList>
            <person name="Pajon A."/>
        </authorList>
    </citation>
    <scope>NUCLEOTIDE SEQUENCE [LARGE SCALE GENOMIC DNA]</scope>
    <source>
        <strain evidence="1 2">GD/7</strain>
    </source>
</reference>